<reference evidence="2 3" key="1">
    <citation type="submission" date="2013-07" db="EMBL/GenBank/DDBJ databases">
        <title>The Genome Sequence of Cryptococcus heveanensis BCC8398.</title>
        <authorList>
            <consortium name="The Broad Institute Genome Sequencing Platform"/>
            <person name="Cuomo C."/>
            <person name="Litvintseva A."/>
            <person name="Chen Y."/>
            <person name="Heitman J."/>
            <person name="Sun S."/>
            <person name="Springer D."/>
            <person name="Dromer F."/>
            <person name="Young S.K."/>
            <person name="Zeng Q."/>
            <person name="Gargeya S."/>
            <person name="Fitzgerald M."/>
            <person name="Abouelleil A."/>
            <person name="Alvarado L."/>
            <person name="Berlin A.M."/>
            <person name="Chapman S.B."/>
            <person name="Dewar J."/>
            <person name="Goldberg J."/>
            <person name="Griggs A."/>
            <person name="Gujja S."/>
            <person name="Hansen M."/>
            <person name="Howarth C."/>
            <person name="Imamovic A."/>
            <person name="Larimer J."/>
            <person name="McCowan C."/>
            <person name="Murphy C."/>
            <person name="Pearson M."/>
            <person name="Priest M."/>
            <person name="Roberts A."/>
            <person name="Saif S."/>
            <person name="Shea T."/>
            <person name="Sykes S."/>
            <person name="Wortman J."/>
            <person name="Nusbaum C."/>
            <person name="Birren B."/>
        </authorList>
    </citation>
    <scope>NUCLEOTIDE SEQUENCE [LARGE SCALE GENOMIC DNA]</scope>
    <source>
        <strain evidence="2 3">BCC8398</strain>
    </source>
</reference>
<organism evidence="2 3">
    <name type="scientific">Kwoniella heveanensis BCC8398</name>
    <dbReference type="NCBI Taxonomy" id="1296120"/>
    <lineage>
        <taxon>Eukaryota</taxon>
        <taxon>Fungi</taxon>
        <taxon>Dikarya</taxon>
        <taxon>Basidiomycota</taxon>
        <taxon>Agaricomycotina</taxon>
        <taxon>Tremellomycetes</taxon>
        <taxon>Tremellales</taxon>
        <taxon>Cryptococcaceae</taxon>
        <taxon>Kwoniella</taxon>
    </lineage>
</organism>
<sequence>MYVPSTDLIQYRLREQCLHKLTSVPGQWSASSNNNESAPQISPYDPEGEPLGSGSRTQSRACQVASRMARKFLPSTHSSAQLIWDGEPTGLSVGKNPRKDRPAKPSGSLLIWRKFPEV</sequence>
<keyword evidence="3" id="KW-1185">Reference proteome</keyword>
<gene>
    <name evidence="2" type="ORF">I316_03939</name>
</gene>
<proteinExistence type="predicted"/>
<dbReference type="AlphaFoldDB" id="A0A1B9GU80"/>
<dbReference type="Proteomes" id="UP000092666">
    <property type="component" value="Unassembled WGS sequence"/>
</dbReference>
<protein>
    <submittedName>
        <fullName evidence="2">Uncharacterized protein</fullName>
    </submittedName>
</protein>
<feature type="region of interest" description="Disordered" evidence="1">
    <location>
        <begin position="24"/>
        <end position="60"/>
    </location>
</feature>
<reference evidence="3" key="2">
    <citation type="submission" date="2013-12" db="EMBL/GenBank/DDBJ databases">
        <title>Evolution of pathogenesis and genome organization in the Tremellales.</title>
        <authorList>
            <person name="Cuomo C."/>
            <person name="Litvintseva A."/>
            <person name="Heitman J."/>
            <person name="Chen Y."/>
            <person name="Sun S."/>
            <person name="Springer D."/>
            <person name="Dromer F."/>
            <person name="Young S."/>
            <person name="Zeng Q."/>
            <person name="Chapman S."/>
            <person name="Gujja S."/>
            <person name="Saif S."/>
            <person name="Birren B."/>
        </authorList>
    </citation>
    <scope>NUCLEOTIDE SEQUENCE [LARGE SCALE GENOMIC DNA]</scope>
    <source>
        <strain evidence="3">BCC8398</strain>
    </source>
</reference>
<feature type="compositionally biased region" description="Polar residues" evidence="1">
    <location>
        <begin position="24"/>
        <end position="40"/>
    </location>
</feature>
<name>A0A1B9GU80_9TREE</name>
<dbReference type="EMBL" id="KV700125">
    <property type="protein sequence ID" value="OCF34425.1"/>
    <property type="molecule type" value="Genomic_DNA"/>
</dbReference>
<accession>A0A1B9GU80</accession>
<evidence type="ECO:0000313" key="2">
    <source>
        <dbReference type="EMBL" id="OCF34425.1"/>
    </source>
</evidence>
<evidence type="ECO:0000313" key="3">
    <source>
        <dbReference type="Proteomes" id="UP000092666"/>
    </source>
</evidence>
<feature type="region of interest" description="Disordered" evidence="1">
    <location>
        <begin position="83"/>
        <end position="108"/>
    </location>
</feature>
<evidence type="ECO:0000256" key="1">
    <source>
        <dbReference type="SAM" id="MobiDB-lite"/>
    </source>
</evidence>